<evidence type="ECO:0000256" key="1">
    <source>
        <dbReference type="ARBA" id="ARBA00023002"/>
    </source>
</evidence>
<dbReference type="Gene3D" id="1.10.45.10">
    <property type="entry name" value="Vanillyl-alcohol Oxidase, Chain A, domain 4"/>
    <property type="match status" value="1"/>
</dbReference>
<dbReference type="GO" id="GO:0071949">
    <property type="term" value="F:FAD binding"/>
    <property type="evidence" value="ECO:0007669"/>
    <property type="project" value="InterPro"/>
</dbReference>
<dbReference type="EMBL" id="JNBQ01000028">
    <property type="protein sequence ID" value="KLN33660.1"/>
    <property type="molecule type" value="Genomic_DNA"/>
</dbReference>
<dbReference type="AlphaFoldDB" id="A0A0H2KJ45"/>
<dbReference type="InterPro" id="IPR007173">
    <property type="entry name" value="ALO_C"/>
</dbReference>
<dbReference type="STRING" id="264251.FB00_16230"/>
<dbReference type="InterPro" id="IPR016166">
    <property type="entry name" value="FAD-bd_PCMH"/>
</dbReference>
<dbReference type="InterPro" id="IPR016169">
    <property type="entry name" value="FAD-bd_PCMH_sub2"/>
</dbReference>
<proteinExistence type="predicted"/>
<name>A0A0H2KJ45_9MICO</name>
<dbReference type="PIRSF" id="PIRSF000136">
    <property type="entry name" value="LGO_GLO"/>
    <property type="match status" value="1"/>
</dbReference>
<dbReference type="NCBIfam" id="TIGR01679">
    <property type="entry name" value="bact_FAD_ox"/>
    <property type="match status" value="1"/>
</dbReference>
<keyword evidence="4" id="KW-1185">Reference proteome</keyword>
<dbReference type="GO" id="GO:0016020">
    <property type="term" value="C:membrane"/>
    <property type="evidence" value="ECO:0007669"/>
    <property type="project" value="InterPro"/>
</dbReference>
<dbReference type="PANTHER" id="PTHR43762:SF1">
    <property type="entry name" value="D-ARABINONO-1,4-LACTONE OXIDASE"/>
    <property type="match status" value="1"/>
</dbReference>
<dbReference type="PROSITE" id="PS51387">
    <property type="entry name" value="FAD_PCMH"/>
    <property type="match status" value="1"/>
</dbReference>
<dbReference type="InterPro" id="IPR016171">
    <property type="entry name" value="Vanillyl_alc_oxidase_C-sub2"/>
</dbReference>
<dbReference type="InterPro" id="IPR010031">
    <property type="entry name" value="FAD_lactone_oxidase-like"/>
</dbReference>
<evidence type="ECO:0000259" key="2">
    <source>
        <dbReference type="PROSITE" id="PS51387"/>
    </source>
</evidence>
<evidence type="ECO:0000313" key="3">
    <source>
        <dbReference type="EMBL" id="KLN33660.1"/>
    </source>
</evidence>
<dbReference type="PATRIC" id="fig|264251.5.peg.3296"/>
<dbReference type="InterPro" id="IPR036318">
    <property type="entry name" value="FAD-bd_PCMH-like_sf"/>
</dbReference>
<dbReference type="Proteomes" id="UP000035265">
    <property type="component" value="Unassembled WGS sequence"/>
</dbReference>
<dbReference type="Pfam" id="PF04030">
    <property type="entry name" value="ALO"/>
    <property type="match status" value="1"/>
</dbReference>
<dbReference type="Gene3D" id="3.30.70.2520">
    <property type="match status" value="1"/>
</dbReference>
<sequence length="473" mass="51117">MSSDDALSWTNWARTASATPRRRASPRDEAELGELVARAAADGVPVRAVGAGHSFTPAAVTDGLLLDLDRIGLVERITRGTGAPGAADADAILVTVGAGIRLHRLNEALAAAGLAMRNLGDIDRQSIAGAISTGTHGTGSRLGGLATQVRGVRVVGADGEVREASATQDRDLFEVSRLGLGVTGVLSAVTLEVVPAFLLRAQEEPWPLDRVLEGLGTPDDPDGLVGGNDHFEFYWFPHTRRALTKRNNRLAPDEEAAELERLRTTGPGPVARARTWVDEELLSNGAFELVNRLATAVPRVTPRLNAVSARALAPRTYVAPSHQVFVTSRRVRFREMEYAVPREHLVDVLSSIDGWLNRSGEHVPFPVEVRFAAPDDVWLSTAHGRETAYVAVHQYARLPHERYFDAVERIVAEVGGRPHWGKLHGLGADRFRELYPRFDDAVAVRDAADPTGVFANAYTDQVLERAPGAAPRG</sequence>
<dbReference type="GO" id="GO:0003885">
    <property type="term" value="F:D-arabinono-1,4-lactone oxidase activity"/>
    <property type="evidence" value="ECO:0007669"/>
    <property type="project" value="InterPro"/>
</dbReference>
<keyword evidence="1" id="KW-0560">Oxidoreductase</keyword>
<accession>A0A0H2KJ45</accession>
<organism evidence="3 4">
    <name type="scientific">Cellulosimicrobium funkei</name>
    <dbReference type="NCBI Taxonomy" id="264251"/>
    <lineage>
        <taxon>Bacteria</taxon>
        <taxon>Bacillati</taxon>
        <taxon>Actinomycetota</taxon>
        <taxon>Actinomycetes</taxon>
        <taxon>Micrococcales</taxon>
        <taxon>Promicromonosporaceae</taxon>
        <taxon>Cellulosimicrobium</taxon>
    </lineage>
</organism>
<dbReference type="PANTHER" id="PTHR43762">
    <property type="entry name" value="L-GULONOLACTONE OXIDASE"/>
    <property type="match status" value="1"/>
</dbReference>
<reference evidence="3 4" key="1">
    <citation type="submission" date="2014-05" db="EMBL/GenBank/DDBJ databases">
        <title>Cellulosimicrobium funkei U11 genome.</title>
        <authorList>
            <person name="Hu C."/>
            <person name="Gong Y."/>
            <person name="Wan W."/>
            <person name="Jiang M."/>
        </authorList>
    </citation>
    <scope>NUCLEOTIDE SEQUENCE [LARGE SCALE GENOMIC DNA]</scope>
    <source>
        <strain evidence="3 4">U11</strain>
    </source>
</reference>
<dbReference type="GO" id="GO:0080049">
    <property type="term" value="F:L-gulono-1,4-lactone dehydrogenase activity"/>
    <property type="evidence" value="ECO:0007669"/>
    <property type="project" value="TreeGrafter"/>
</dbReference>
<dbReference type="Gene3D" id="3.30.465.10">
    <property type="match status" value="1"/>
</dbReference>
<dbReference type="InterPro" id="IPR016167">
    <property type="entry name" value="FAD-bd_PCMH_sub1"/>
</dbReference>
<gene>
    <name evidence="3" type="ORF">FB00_16230</name>
</gene>
<dbReference type="Pfam" id="PF01565">
    <property type="entry name" value="FAD_binding_4"/>
    <property type="match status" value="1"/>
</dbReference>
<protein>
    <submittedName>
        <fullName evidence="3">FAD-linked oxidoreductase</fullName>
    </submittedName>
</protein>
<comment type="caution">
    <text evidence="3">The sequence shown here is derived from an EMBL/GenBank/DDBJ whole genome shotgun (WGS) entry which is preliminary data.</text>
</comment>
<dbReference type="SUPFAM" id="SSF56176">
    <property type="entry name" value="FAD-binding/transporter-associated domain-like"/>
    <property type="match status" value="1"/>
</dbReference>
<dbReference type="RefSeq" id="WP_047233884.1">
    <property type="nucleotide sequence ID" value="NZ_JNBQ01000028.1"/>
</dbReference>
<dbReference type="InterPro" id="IPR006094">
    <property type="entry name" value="Oxid_FAD_bind_N"/>
</dbReference>
<evidence type="ECO:0000313" key="4">
    <source>
        <dbReference type="Proteomes" id="UP000035265"/>
    </source>
</evidence>
<dbReference type="Gene3D" id="3.30.43.10">
    <property type="entry name" value="Uridine Diphospho-n-acetylenolpyruvylglucosamine Reductase, domain 2"/>
    <property type="match status" value="1"/>
</dbReference>
<feature type="domain" description="FAD-binding PCMH-type" evidence="2">
    <location>
        <begin position="16"/>
        <end position="196"/>
    </location>
</feature>